<organism evidence="2 3">
    <name type="scientific">Actinopolyspora biskrensis</name>
    <dbReference type="NCBI Taxonomy" id="1470178"/>
    <lineage>
        <taxon>Bacteria</taxon>
        <taxon>Bacillati</taxon>
        <taxon>Actinomycetota</taxon>
        <taxon>Actinomycetes</taxon>
        <taxon>Actinopolysporales</taxon>
        <taxon>Actinopolysporaceae</taxon>
        <taxon>Actinopolyspora</taxon>
    </lineage>
</organism>
<evidence type="ECO:0000259" key="1">
    <source>
        <dbReference type="Pfam" id="PF14216"/>
    </source>
</evidence>
<keyword evidence="3" id="KW-1185">Reference proteome</keyword>
<proteinExistence type="predicted"/>
<dbReference type="EMBL" id="JACBYW010000006">
    <property type="protein sequence ID" value="NYH80292.1"/>
    <property type="molecule type" value="Genomic_DNA"/>
</dbReference>
<dbReference type="Pfam" id="PF14216">
    <property type="entry name" value="DUF4326"/>
    <property type="match status" value="1"/>
</dbReference>
<gene>
    <name evidence="2" type="ORF">FHR84_003641</name>
</gene>
<comment type="caution">
    <text evidence="2">The sequence shown here is derived from an EMBL/GenBank/DDBJ whole genome shotgun (WGS) entry which is preliminary data.</text>
</comment>
<name>A0A852Z2Q2_9ACTN</name>
<feature type="domain" description="DUF4326" evidence="1">
    <location>
        <begin position="59"/>
        <end position="129"/>
    </location>
</feature>
<dbReference type="AlphaFoldDB" id="A0A852Z2Q2"/>
<dbReference type="Proteomes" id="UP000548304">
    <property type="component" value="Unassembled WGS sequence"/>
</dbReference>
<reference evidence="2 3" key="1">
    <citation type="submission" date="2020-07" db="EMBL/GenBank/DDBJ databases">
        <title>Genomic Encyclopedia of Type Strains, Phase III (KMG-III): the genomes of soil and plant-associated and newly described type strains.</title>
        <authorList>
            <person name="Whitman W."/>
        </authorList>
    </citation>
    <scope>NUCLEOTIDE SEQUENCE [LARGE SCALE GENOMIC DNA]</scope>
    <source>
        <strain evidence="2 3">CECT 8576</strain>
    </source>
</reference>
<protein>
    <recommendedName>
        <fullName evidence="1">DUF4326 domain-containing protein</fullName>
    </recommendedName>
</protein>
<dbReference type="RefSeq" id="WP_179536618.1">
    <property type="nucleotide sequence ID" value="NZ_JACBYW010000006.1"/>
</dbReference>
<accession>A0A852Z2Q2</accession>
<sequence>MSERTSLPEQARTWSEDERERARRVLAGHTTVVNVRRNGPHERLVPWLLSLDLLTYVGHRGARHGWPESDFASPFVKQARTDRAAARDSYEEWLNGNPELLRRIEGGELDGRALGCWCAPEPCHADVLARRAE</sequence>
<evidence type="ECO:0000313" key="3">
    <source>
        <dbReference type="Proteomes" id="UP000548304"/>
    </source>
</evidence>
<evidence type="ECO:0000313" key="2">
    <source>
        <dbReference type="EMBL" id="NYH80292.1"/>
    </source>
</evidence>
<dbReference type="InterPro" id="IPR025475">
    <property type="entry name" value="DUF4326"/>
</dbReference>